<proteinExistence type="predicted"/>
<feature type="region of interest" description="Disordered" evidence="1">
    <location>
        <begin position="594"/>
        <end position="633"/>
    </location>
</feature>
<dbReference type="PANTHER" id="PTHR33194">
    <property type="entry name" value="ZINC KNUCKLE DOMAINCONTAINING PROTEIN"/>
    <property type="match status" value="1"/>
</dbReference>
<organism evidence="2 3">
    <name type="scientific">Orchesella dallaii</name>
    <dbReference type="NCBI Taxonomy" id="48710"/>
    <lineage>
        <taxon>Eukaryota</taxon>
        <taxon>Metazoa</taxon>
        <taxon>Ecdysozoa</taxon>
        <taxon>Arthropoda</taxon>
        <taxon>Hexapoda</taxon>
        <taxon>Collembola</taxon>
        <taxon>Entomobryomorpha</taxon>
        <taxon>Entomobryoidea</taxon>
        <taxon>Orchesellidae</taxon>
        <taxon>Orchesellinae</taxon>
        <taxon>Orchesella</taxon>
    </lineage>
</organism>
<feature type="region of interest" description="Disordered" evidence="1">
    <location>
        <begin position="227"/>
        <end position="256"/>
    </location>
</feature>
<dbReference type="Proteomes" id="UP001642540">
    <property type="component" value="Unassembled WGS sequence"/>
</dbReference>
<comment type="caution">
    <text evidence="2">The sequence shown here is derived from an EMBL/GenBank/DDBJ whole genome shotgun (WGS) entry which is preliminary data.</text>
</comment>
<reference evidence="2 3" key="1">
    <citation type="submission" date="2024-08" db="EMBL/GenBank/DDBJ databases">
        <authorList>
            <person name="Cucini C."/>
            <person name="Frati F."/>
        </authorList>
    </citation>
    <scope>NUCLEOTIDE SEQUENCE [LARGE SCALE GENOMIC DNA]</scope>
</reference>
<gene>
    <name evidence="2" type="ORF">ODALV1_LOCUS31003</name>
</gene>
<feature type="region of interest" description="Disordered" evidence="1">
    <location>
        <begin position="1"/>
        <end position="124"/>
    </location>
</feature>
<feature type="compositionally biased region" description="Polar residues" evidence="1">
    <location>
        <begin position="46"/>
        <end position="91"/>
    </location>
</feature>
<feature type="compositionally biased region" description="Basic and acidic residues" evidence="1">
    <location>
        <begin position="240"/>
        <end position="251"/>
    </location>
</feature>
<evidence type="ECO:0000313" key="2">
    <source>
        <dbReference type="EMBL" id="CAL8147000.1"/>
    </source>
</evidence>
<protein>
    <submittedName>
        <fullName evidence="2">Uncharacterized protein</fullName>
    </submittedName>
</protein>
<evidence type="ECO:0000256" key="1">
    <source>
        <dbReference type="SAM" id="MobiDB-lite"/>
    </source>
</evidence>
<name>A0ABP1S9V7_9HEXA</name>
<keyword evidence="3" id="KW-1185">Reference proteome</keyword>
<evidence type="ECO:0000313" key="3">
    <source>
        <dbReference type="Proteomes" id="UP001642540"/>
    </source>
</evidence>
<dbReference type="PANTHER" id="PTHR33194:SF4">
    <property type="entry name" value="CCHC-TYPE DOMAIN-CONTAINING PROTEIN"/>
    <property type="match status" value="1"/>
</dbReference>
<accession>A0ABP1S9V7</accession>
<sequence length="633" mass="72562">MSKRPRVGDRVSPPLTRGQSRLTGQEPLPQTDIGRLERGSSKVKSKLNTLSHTLASFNPFGSTRSPLPGTSTGSSNPFFRTPTTQAPSTPSFPEPQRAHVDFRPRQRRRLPITGEEDSAPSPHVSREYIQQHASNPYYASTGTPNLEVPESETLLTPSRRTTLKVRFSEIDENLTDMDTRRRLLTRKPEEQLSPSQVESESTIDWANKAFLEEQLDTPEQFKFEQYRTQTEEDSLSESFHSPEQKEGRKWSTDSSSPEVFHRRFDTTFELRDFKFGEESFLKKAQTASEQEREYDIPPSDDTEVFTARPTTDLINQDWLADELRKIAGDLSADIELLDSIIMPDPGTPGTPPPKASKSSPISSMATVVMPSVYLQGLQYTGSEPPTAFIEALDTLALVNRWDEKGKRCSLLFHLQGAAKDCYNNHITDLMELHDYDTKEELFSSSHEPTYDKMCDWLRTSFSVRETPEVLQRELREIKYVNFPSAAMYFHQAVRLMNRIDRSMSEQKRIGHLIKGIPEDIALKVYLMQPKTTMEVLEFLNQNEKFASLYHRKETHNLEVDLKKMMTSFFTQHMKETRQEMNNLLVQGRLIPAAKAEGSKPKPKVDNPPQQVNQGNDQRDSRRSRNRGQWQNRN</sequence>
<dbReference type="EMBL" id="CAXLJM020000164">
    <property type="protein sequence ID" value="CAL8147000.1"/>
    <property type="molecule type" value="Genomic_DNA"/>
</dbReference>